<reference evidence="2" key="2">
    <citation type="submission" date="2015-01" db="EMBL/GenBank/DDBJ databases">
        <title>Evolutionary Origins and Diversification of the Mycorrhizal Mutualists.</title>
        <authorList>
            <consortium name="DOE Joint Genome Institute"/>
            <consortium name="Mycorrhizal Genomics Consortium"/>
            <person name="Kohler A."/>
            <person name="Kuo A."/>
            <person name="Nagy L.G."/>
            <person name="Floudas D."/>
            <person name="Copeland A."/>
            <person name="Barry K.W."/>
            <person name="Cichocki N."/>
            <person name="Veneault-Fourrey C."/>
            <person name="LaButti K."/>
            <person name="Lindquist E.A."/>
            <person name="Lipzen A."/>
            <person name="Lundell T."/>
            <person name="Morin E."/>
            <person name="Murat C."/>
            <person name="Riley R."/>
            <person name="Ohm R."/>
            <person name="Sun H."/>
            <person name="Tunlid A."/>
            <person name="Henrissat B."/>
            <person name="Grigoriev I.V."/>
            <person name="Hibbett D.S."/>
            <person name="Martin F."/>
        </authorList>
    </citation>
    <scope>NUCLEOTIDE SEQUENCE [LARGE SCALE GENOMIC DNA]</scope>
    <source>
        <strain evidence="2">Zn</strain>
    </source>
</reference>
<gene>
    <name evidence="1" type="ORF">OIDMADRAFT_60478</name>
</gene>
<dbReference type="InParanoid" id="A0A0C3GWP3"/>
<protein>
    <submittedName>
        <fullName evidence="1">Uncharacterized protein</fullName>
    </submittedName>
</protein>
<proteinExistence type="predicted"/>
<reference evidence="1 2" key="1">
    <citation type="submission" date="2014-04" db="EMBL/GenBank/DDBJ databases">
        <authorList>
            <consortium name="DOE Joint Genome Institute"/>
            <person name="Kuo A."/>
            <person name="Martino E."/>
            <person name="Perotto S."/>
            <person name="Kohler A."/>
            <person name="Nagy L.G."/>
            <person name="Floudas D."/>
            <person name="Copeland A."/>
            <person name="Barry K.W."/>
            <person name="Cichocki N."/>
            <person name="Veneault-Fourrey C."/>
            <person name="LaButti K."/>
            <person name="Lindquist E.A."/>
            <person name="Lipzen A."/>
            <person name="Lundell T."/>
            <person name="Morin E."/>
            <person name="Murat C."/>
            <person name="Sun H."/>
            <person name="Tunlid A."/>
            <person name="Henrissat B."/>
            <person name="Grigoriev I.V."/>
            <person name="Hibbett D.S."/>
            <person name="Martin F."/>
            <person name="Nordberg H.P."/>
            <person name="Cantor M.N."/>
            <person name="Hua S.X."/>
        </authorList>
    </citation>
    <scope>NUCLEOTIDE SEQUENCE [LARGE SCALE GENOMIC DNA]</scope>
    <source>
        <strain evidence="1 2">Zn</strain>
    </source>
</reference>
<organism evidence="1 2">
    <name type="scientific">Oidiodendron maius (strain Zn)</name>
    <dbReference type="NCBI Taxonomy" id="913774"/>
    <lineage>
        <taxon>Eukaryota</taxon>
        <taxon>Fungi</taxon>
        <taxon>Dikarya</taxon>
        <taxon>Ascomycota</taxon>
        <taxon>Pezizomycotina</taxon>
        <taxon>Leotiomycetes</taxon>
        <taxon>Leotiomycetes incertae sedis</taxon>
        <taxon>Myxotrichaceae</taxon>
        <taxon>Oidiodendron</taxon>
    </lineage>
</organism>
<dbReference type="Proteomes" id="UP000054321">
    <property type="component" value="Unassembled WGS sequence"/>
</dbReference>
<accession>A0A0C3GWP3</accession>
<evidence type="ECO:0000313" key="1">
    <source>
        <dbReference type="EMBL" id="KIM94701.1"/>
    </source>
</evidence>
<keyword evidence="2" id="KW-1185">Reference proteome</keyword>
<dbReference type="EMBL" id="KN832889">
    <property type="protein sequence ID" value="KIM94701.1"/>
    <property type="molecule type" value="Genomic_DNA"/>
</dbReference>
<dbReference type="AlphaFoldDB" id="A0A0C3GWP3"/>
<sequence length="228" mass="26038">MTFLKVFRFVAIEFQISLHSSVRIALCHHVTFLLYIRKIIWRENQIFSLHDVKHELSDAVRTVTEKVKELVLVLSNSANHLPLAALVNVLLPNFLLRLNSQPCPCQHKINPGIARNYGTSMMTKLCTERYGTVYMADCNDQLFRMFEIAAMGIPQKTLNGISSEHKSYTDILEYQPALYLRLATTLDSFLARGVNSESWLNNHMQSEFEIELNIISDNCNSAEVTPGF</sequence>
<evidence type="ECO:0000313" key="2">
    <source>
        <dbReference type="Proteomes" id="UP000054321"/>
    </source>
</evidence>
<dbReference type="HOGENOM" id="CLU_1215107_0_0_1"/>
<name>A0A0C3GWP3_OIDMZ</name>